<keyword evidence="6" id="KW-1185">Reference proteome</keyword>
<dbReference type="Gene3D" id="3.40.47.10">
    <property type="match status" value="1"/>
</dbReference>
<evidence type="ECO:0000259" key="4">
    <source>
        <dbReference type="Pfam" id="PF00108"/>
    </source>
</evidence>
<comment type="similarity">
    <text evidence="1">Belongs to the thiolase-like superfamily. Thiolase family.</text>
</comment>
<accession>A0AAV0YS33</accession>
<dbReference type="Proteomes" id="UP001157006">
    <property type="component" value="Chromosome 1L"/>
</dbReference>
<evidence type="ECO:0000256" key="1">
    <source>
        <dbReference type="ARBA" id="ARBA00010982"/>
    </source>
</evidence>
<sequence>MPCLRQEFIMLQPCARLRKLRPNFKETGGSVTAGNTSSISDGAATLVLVSVEKALKLGLQVIAKITGYADAAQEPESLLFPELSPKQGRRFHKLINEAFIVAALHIIETISVLANSTY</sequence>
<feature type="domain" description="Thiolase N-terminal" evidence="4">
    <location>
        <begin position="16"/>
        <end position="51"/>
    </location>
</feature>
<evidence type="ECO:0000256" key="3">
    <source>
        <dbReference type="ARBA" id="ARBA00023315"/>
    </source>
</evidence>
<evidence type="ECO:0000313" key="6">
    <source>
        <dbReference type="Proteomes" id="UP001157006"/>
    </source>
</evidence>
<organism evidence="5 6">
    <name type="scientific">Vicia faba</name>
    <name type="common">Broad bean</name>
    <name type="synonym">Faba vulgaris</name>
    <dbReference type="NCBI Taxonomy" id="3906"/>
    <lineage>
        <taxon>Eukaryota</taxon>
        <taxon>Viridiplantae</taxon>
        <taxon>Streptophyta</taxon>
        <taxon>Embryophyta</taxon>
        <taxon>Tracheophyta</taxon>
        <taxon>Spermatophyta</taxon>
        <taxon>Magnoliopsida</taxon>
        <taxon>eudicotyledons</taxon>
        <taxon>Gunneridae</taxon>
        <taxon>Pentapetalae</taxon>
        <taxon>rosids</taxon>
        <taxon>fabids</taxon>
        <taxon>Fabales</taxon>
        <taxon>Fabaceae</taxon>
        <taxon>Papilionoideae</taxon>
        <taxon>50 kb inversion clade</taxon>
        <taxon>NPAAA clade</taxon>
        <taxon>Hologalegina</taxon>
        <taxon>IRL clade</taxon>
        <taxon>Fabeae</taxon>
        <taxon>Vicia</taxon>
    </lineage>
</organism>
<name>A0AAV0YS33_VICFA</name>
<dbReference type="Pfam" id="PF00108">
    <property type="entry name" value="Thiolase_N"/>
    <property type="match status" value="1"/>
</dbReference>
<keyword evidence="3" id="KW-0012">Acyltransferase</keyword>
<proteinExistence type="inferred from homology"/>
<evidence type="ECO:0000313" key="5">
    <source>
        <dbReference type="EMBL" id="CAI8587190.1"/>
    </source>
</evidence>
<protein>
    <recommendedName>
        <fullName evidence="4">Thiolase N-terminal domain-containing protein</fullName>
    </recommendedName>
</protein>
<dbReference type="PANTHER" id="PTHR18919:SF161">
    <property type="entry name" value="ACETYL-COA ACETYLTRANSFERASE 2"/>
    <property type="match status" value="1"/>
</dbReference>
<gene>
    <name evidence="5" type="ORF">VFH_I287880</name>
</gene>
<dbReference type="InterPro" id="IPR016039">
    <property type="entry name" value="Thiolase-like"/>
</dbReference>
<keyword evidence="2" id="KW-0808">Transferase</keyword>
<dbReference type="SUPFAM" id="SSF53901">
    <property type="entry name" value="Thiolase-like"/>
    <property type="match status" value="1"/>
</dbReference>
<dbReference type="AlphaFoldDB" id="A0AAV0YS33"/>
<dbReference type="GO" id="GO:0003985">
    <property type="term" value="F:acetyl-CoA C-acetyltransferase activity"/>
    <property type="evidence" value="ECO:0007669"/>
    <property type="project" value="TreeGrafter"/>
</dbReference>
<dbReference type="InterPro" id="IPR020616">
    <property type="entry name" value="Thiolase_N"/>
</dbReference>
<evidence type="ECO:0000256" key="2">
    <source>
        <dbReference type="ARBA" id="ARBA00022679"/>
    </source>
</evidence>
<dbReference type="PANTHER" id="PTHR18919">
    <property type="entry name" value="ACETYL-COA C-ACYLTRANSFERASE"/>
    <property type="match status" value="1"/>
</dbReference>
<dbReference type="GO" id="GO:0006635">
    <property type="term" value="P:fatty acid beta-oxidation"/>
    <property type="evidence" value="ECO:0007669"/>
    <property type="project" value="TreeGrafter"/>
</dbReference>
<dbReference type="EMBL" id="OX451736">
    <property type="protein sequence ID" value="CAI8587190.1"/>
    <property type="molecule type" value="Genomic_DNA"/>
</dbReference>
<dbReference type="GO" id="GO:0005739">
    <property type="term" value="C:mitochondrion"/>
    <property type="evidence" value="ECO:0007669"/>
    <property type="project" value="TreeGrafter"/>
</dbReference>
<reference evidence="5 6" key="1">
    <citation type="submission" date="2023-01" db="EMBL/GenBank/DDBJ databases">
        <authorList>
            <person name="Kreplak J."/>
        </authorList>
    </citation>
    <scope>NUCLEOTIDE SEQUENCE [LARGE SCALE GENOMIC DNA]</scope>
</reference>